<keyword evidence="3" id="KW-0350">Heme biosynthesis</keyword>
<feature type="active site" description="Schiff-base intermediate with substrate" evidence="8">
    <location>
        <position position="153"/>
    </location>
</feature>
<evidence type="ECO:0000256" key="1">
    <source>
        <dbReference type="ARBA" id="ARBA00004694"/>
    </source>
</evidence>
<dbReference type="InterPro" id="IPR013785">
    <property type="entry name" value="Aldolase_TIM"/>
</dbReference>
<dbReference type="PANTHER" id="PTHR11458">
    <property type="entry name" value="DELTA-AMINOLEVULINIC ACID DEHYDRATASE"/>
    <property type="match status" value="1"/>
</dbReference>
<dbReference type="Pfam" id="PF00490">
    <property type="entry name" value="ALAD"/>
    <property type="match status" value="1"/>
</dbReference>
<dbReference type="InterPro" id="IPR030656">
    <property type="entry name" value="ALAD_AS"/>
</dbReference>
<dbReference type="PROSITE" id="PS00169">
    <property type="entry name" value="D_ALA_DEHYDRATASE"/>
    <property type="match status" value="1"/>
</dbReference>
<dbReference type="GO" id="GO:0004655">
    <property type="term" value="F:porphobilinogen synthase activity"/>
    <property type="evidence" value="ECO:0007669"/>
    <property type="project" value="UniProtKB-EC"/>
</dbReference>
<dbReference type="OrthoDB" id="1530at2759"/>
<dbReference type="Gene3D" id="3.20.20.70">
    <property type="entry name" value="Aldolase class I"/>
    <property type="match status" value="1"/>
</dbReference>
<dbReference type="EMBL" id="VLTN01000047">
    <property type="protein sequence ID" value="KAA0148982.1"/>
    <property type="molecule type" value="Genomic_DNA"/>
</dbReference>
<keyword evidence="15" id="KW-1185">Reference proteome</keyword>
<dbReference type="UniPathway" id="UPA00251">
    <property type="reaction ID" value="UER00318"/>
</dbReference>
<evidence type="ECO:0000313" key="12">
    <source>
        <dbReference type="EMBL" id="KAA0170999.1"/>
    </source>
</evidence>
<dbReference type="AlphaFoldDB" id="A0A5A8EAS1"/>
<dbReference type="PRINTS" id="PR00144">
    <property type="entry name" value="DALDHYDRTASE"/>
</dbReference>
<reference evidence="14 15" key="1">
    <citation type="submission" date="2019-07" db="EMBL/GenBank/DDBJ databases">
        <title>Genomes of Cafeteria roenbergensis.</title>
        <authorList>
            <person name="Fischer M.G."/>
            <person name="Hackl T."/>
            <person name="Roman M."/>
        </authorList>
    </citation>
    <scope>NUCLEOTIDE SEQUENCE [LARGE SCALE GENOMIC DNA]</scope>
    <source>
        <strain evidence="11 15">BVI</strain>
        <strain evidence="13 14">E4-10P</strain>
        <strain evidence="12 16">RCC970-E3</strain>
    </source>
</reference>
<gene>
    <name evidence="13" type="ORF">FNF27_03757</name>
    <name evidence="12" type="ORF">FNF28_01005</name>
    <name evidence="11" type="ORF">FNF29_06274</name>
</gene>
<dbReference type="EMBL" id="VLTL01000009">
    <property type="protein sequence ID" value="KAA0170999.1"/>
    <property type="molecule type" value="Genomic_DNA"/>
</dbReference>
<evidence type="ECO:0000313" key="11">
    <source>
        <dbReference type="EMBL" id="KAA0148982.1"/>
    </source>
</evidence>
<evidence type="ECO:0000313" key="16">
    <source>
        <dbReference type="Proteomes" id="UP000324907"/>
    </source>
</evidence>
<evidence type="ECO:0000313" key="14">
    <source>
        <dbReference type="Proteomes" id="UP000322899"/>
    </source>
</evidence>
<dbReference type="Proteomes" id="UP000322899">
    <property type="component" value="Unassembled WGS sequence"/>
</dbReference>
<dbReference type="GO" id="GO:0005829">
    <property type="term" value="C:cytosol"/>
    <property type="evidence" value="ECO:0007669"/>
    <property type="project" value="TreeGrafter"/>
</dbReference>
<dbReference type="SMART" id="SM01004">
    <property type="entry name" value="ALAD"/>
    <property type="match status" value="1"/>
</dbReference>
<evidence type="ECO:0000256" key="9">
    <source>
        <dbReference type="RuleBase" id="RU000515"/>
    </source>
</evidence>
<evidence type="ECO:0000256" key="2">
    <source>
        <dbReference type="ARBA" id="ARBA00008055"/>
    </source>
</evidence>
<comment type="catalytic activity">
    <reaction evidence="7 9">
        <text>2 5-aminolevulinate = porphobilinogen + 2 H2O + H(+)</text>
        <dbReference type="Rhea" id="RHEA:24064"/>
        <dbReference type="ChEBI" id="CHEBI:15377"/>
        <dbReference type="ChEBI" id="CHEBI:15378"/>
        <dbReference type="ChEBI" id="CHEBI:58126"/>
        <dbReference type="ChEBI" id="CHEBI:356416"/>
        <dbReference type="EC" id="4.2.1.24"/>
    </reaction>
</comment>
<accession>A0A5A8EAS1</accession>
<dbReference type="Proteomes" id="UP000324907">
    <property type="component" value="Unassembled WGS sequence"/>
</dbReference>
<dbReference type="GO" id="GO:0006782">
    <property type="term" value="P:protoporphyrinogen IX biosynthetic process"/>
    <property type="evidence" value="ECO:0007669"/>
    <property type="project" value="UniProtKB-UniPathway"/>
</dbReference>
<evidence type="ECO:0000256" key="6">
    <source>
        <dbReference type="ARBA" id="ARBA00025628"/>
    </source>
</evidence>
<comment type="pathway">
    <text evidence="1">Porphyrin-containing compound metabolism; protoporphyrin-IX biosynthesis; coproporphyrinogen-III from 5-aminolevulinate: step 1/4.</text>
</comment>
<dbReference type="Proteomes" id="UP000323011">
    <property type="component" value="Unassembled WGS sequence"/>
</dbReference>
<feature type="active site" description="Schiff-base intermediate with substrate" evidence="8">
    <location>
        <position position="210"/>
    </location>
</feature>
<dbReference type="EC" id="4.2.1.24" evidence="9"/>
<dbReference type="GO" id="GO:0008270">
    <property type="term" value="F:zinc ion binding"/>
    <property type="evidence" value="ECO:0007669"/>
    <property type="project" value="TreeGrafter"/>
</dbReference>
<comment type="caution">
    <text evidence="13">The sequence shown here is derived from an EMBL/GenBank/DDBJ whole genome shotgun (WGS) entry which is preliminary data.</text>
</comment>
<comment type="similarity">
    <text evidence="2 10">Belongs to the ALAD family.</text>
</comment>
<sequence length="300" mass="31857">MPGVERLNLADTLALAKRCWGLGVRSMAIFPASVDAALKSDDGREAWNPKGLVQRTVRALHEAVPGLTVITDVALDPYTKTGHDGIIGDTPHGPDLLNDVTVDALVRQALSQAEAGTDMVAPSDMMDGRVGAIRKALDAAGHEDVGILAYSAKYASCFYGPFRDAVGSASAAGTRKLDKSTYQMDPANRREALTEVAMDEAEGADAVMVKPAGPYLDIIRDVRGATRLPVAAYQVSGEYAMLAAAGEKGWLDFESAAMESLLGIRRAGADIILTYFAIRAAELLMERTRESCPAAFEPTA</sequence>
<protein>
    <recommendedName>
        <fullName evidence="9">Delta-aminolevulinic acid dehydratase</fullName>
        <ecNumber evidence="9">4.2.1.24</ecNumber>
    </recommendedName>
</protein>
<proteinExistence type="inferred from homology"/>
<name>A0A5A8EAS1_CAFRO</name>
<evidence type="ECO:0000256" key="4">
    <source>
        <dbReference type="ARBA" id="ARBA00023239"/>
    </source>
</evidence>
<dbReference type="PIRSF" id="PIRSF001415">
    <property type="entry name" value="Porphbilin_synth"/>
    <property type="match status" value="1"/>
</dbReference>
<comment type="function">
    <text evidence="6">Catalyzes an early step in the biosynthesis of tetrapyrroles. Binds two molecules of 5-aminolevulinate per subunit, each at a distinct site, and catalyzes their condensation to form porphobilinogen.</text>
</comment>
<dbReference type="OMA" id="YQMDYAN"/>
<keyword evidence="5 9" id="KW-0627">Porphyrin biosynthesis</keyword>
<evidence type="ECO:0000256" key="10">
    <source>
        <dbReference type="RuleBase" id="RU004161"/>
    </source>
</evidence>
<organism evidence="13 14">
    <name type="scientific">Cafeteria roenbergensis</name>
    <name type="common">Marine flagellate</name>
    <dbReference type="NCBI Taxonomy" id="33653"/>
    <lineage>
        <taxon>Eukaryota</taxon>
        <taxon>Sar</taxon>
        <taxon>Stramenopiles</taxon>
        <taxon>Bigyra</taxon>
        <taxon>Opalozoa</taxon>
        <taxon>Bicosoecida</taxon>
        <taxon>Cafeteriaceae</taxon>
        <taxon>Cafeteria</taxon>
    </lineage>
</organism>
<evidence type="ECO:0000313" key="15">
    <source>
        <dbReference type="Proteomes" id="UP000323011"/>
    </source>
</evidence>
<evidence type="ECO:0000256" key="5">
    <source>
        <dbReference type="ARBA" id="ARBA00023244"/>
    </source>
</evidence>
<keyword evidence="4 9" id="KW-0456">Lyase</keyword>
<comment type="subunit">
    <text evidence="9">Homooctamer.</text>
</comment>
<dbReference type="SUPFAM" id="SSF51569">
    <property type="entry name" value="Aldolase"/>
    <property type="match status" value="1"/>
</dbReference>
<dbReference type="NCBIfam" id="NF006762">
    <property type="entry name" value="PRK09283.1"/>
    <property type="match status" value="1"/>
</dbReference>
<dbReference type="InterPro" id="IPR001731">
    <property type="entry name" value="ALAD"/>
</dbReference>
<evidence type="ECO:0000256" key="7">
    <source>
        <dbReference type="ARBA" id="ARBA00047651"/>
    </source>
</evidence>
<dbReference type="EMBL" id="VLTO01000020">
    <property type="protein sequence ID" value="KAA0174642.1"/>
    <property type="molecule type" value="Genomic_DNA"/>
</dbReference>
<evidence type="ECO:0000256" key="3">
    <source>
        <dbReference type="ARBA" id="ARBA00023133"/>
    </source>
</evidence>
<evidence type="ECO:0000313" key="13">
    <source>
        <dbReference type="EMBL" id="KAA0174642.1"/>
    </source>
</evidence>
<evidence type="ECO:0000256" key="8">
    <source>
        <dbReference type="PIRSR" id="PIRSR001415-1"/>
    </source>
</evidence>
<dbReference type="PANTHER" id="PTHR11458:SF0">
    <property type="entry name" value="DELTA-AMINOLEVULINIC ACID DEHYDRATASE"/>
    <property type="match status" value="1"/>
</dbReference>